<proteinExistence type="predicted"/>
<sequence length="189" mass="20779">MSQPRTPAQVLLEARQKDSRQKRAKVLAVVDEMNAAGDQISFLAVARAAGVSNWLVYSDGVREHIESARKGQNGTKSRQKSEGSTASTASLATDLELTRAELRRVREDRDRLKKAVQRGLGQQIDQAGSADLIARIDELTSQLQQRDEALAAVTTAREQLQTALTEAQDDLIAVRSALRNMMRDQNGPE</sequence>
<keyword evidence="3" id="KW-1185">Reference proteome</keyword>
<feature type="region of interest" description="Disordered" evidence="1">
    <location>
        <begin position="67"/>
        <end position="89"/>
    </location>
</feature>
<dbReference type="Pfam" id="PF19776">
    <property type="entry name" value="DUF6262"/>
    <property type="match status" value="1"/>
</dbReference>
<reference evidence="2" key="1">
    <citation type="submission" date="2022-10" db="EMBL/GenBank/DDBJ databases">
        <title>The complete genomes of actinobacterial strains from the NBC collection.</title>
        <authorList>
            <person name="Joergensen T.S."/>
            <person name="Alvarez Arevalo M."/>
            <person name="Sterndorff E.B."/>
            <person name="Faurdal D."/>
            <person name="Vuksanovic O."/>
            <person name="Mourched A.-S."/>
            <person name="Charusanti P."/>
            <person name="Shaw S."/>
            <person name="Blin K."/>
            <person name="Weber T."/>
        </authorList>
    </citation>
    <scope>NUCLEOTIDE SEQUENCE</scope>
    <source>
        <strain evidence="2">NBC_01436</strain>
    </source>
</reference>
<evidence type="ECO:0000313" key="2">
    <source>
        <dbReference type="EMBL" id="WUX37951.1"/>
    </source>
</evidence>
<dbReference type="InterPro" id="IPR046229">
    <property type="entry name" value="TnpC-like"/>
</dbReference>
<accession>A0ABZ1ZLL3</accession>
<dbReference type="Proteomes" id="UP001431926">
    <property type="component" value="Chromosome"/>
</dbReference>
<dbReference type="EMBL" id="CP109491">
    <property type="protein sequence ID" value="WUX37951.1"/>
    <property type="molecule type" value="Genomic_DNA"/>
</dbReference>
<dbReference type="RefSeq" id="WP_329356517.1">
    <property type="nucleotide sequence ID" value="NZ_CP109490.1"/>
</dbReference>
<name>A0ABZ1ZLL3_STRAQ</name>
<protein>
    <submittedName>
        <fullName evidence="2">DUF6262 family protein</fullName>
    </submittedName>
</protein>
<gene>
    <name evidence="2" type="ORF">OG367_17715</name>
</gene>
<evidence type="ECO:0000256" key="1">
    <source>
        <dbReference type="SAM" id="MobiDB-lite"/>
    </source>
</evidence>
<evidence type="ECO:0000313" key="3">
    <source>
        <dbReference type="Proteomes" id="UP001431926"/>
    </source>
</evidence>
<organism evidence="2 3">
    <name type="scientific">Streptomyces anulatus</name>
    <name type="common">Streptomyces chrysomallus</name>
    <dbReference type="NCBI Taxonomy" id="1892"/>
    <lineage>
        <taxon>Bacteria</taxon>
        <taxon>Bacillati</taxon>
        <taxon>Actinomycetota</taxon>
        <taxon>Actinomycetes</taxon>
        <taxon>Kitasatosporales</taxon>
        <taxon>Streptomycetaceae</taxon>
        <taxon>Streptomyces</taxon>
    </lineage>
</organism>
<feature type="compositionally biased region" description="Polar residues" evidence="1">
    <location>
        <begin position="70"/>
        <end position="89"/>
    </location>
</feature>